<feature type="transmembrane region" description="Helical" evidence="1">
    <location>
        <begin position="21"/>
        <end position="38"/>
    </location>
</feature>
<feature type="transmembrane region" description="Helical" evidence="1">
    <location>
        <begin position="83"/>
        <end position="102"/>
    </location>
</feature>
<feature type="transmembrane region" description="Helical" evidence="1">
    <location>
        <begin position="137"/>
        <end position="154"/>
    </location>
</feature>
<name>A0ABU0FI72_9HYPH</name>
<protein>
    <submittedName>
        <fullName evidence="3">Drug/metabolite transporter (DMT)-like permease</fullName>
    </submittedName>
</protein>
<dbReference type="PANTHER" id="PTHR22911">
    <property type="entry name" value="ACYL-MALONYL CONDENSING ENZYME-RELATED"/>
    <property type="match status" value="1"/>
</dbReference>
<dbReference type="EMBL" id="JAUSVK010000001">
    <property type="protein sequence ID" value="MDQ0394313.1"/>
    <property type="molecule type" value="Genomic_DNA"/>
</dbReference>
<evidence type="ECO:0000259" key="2">
    <source>
        <dbReference type="Pfam" id="PF00892"/>
    </source>
</evidence>
<organism evidence="3 4">
    <name type="scientific">Labrys monachus</name>
    <dbReference type="NCBI Taxonomy" id="217067"/>
    <lineage>
        <taxon>Bacteria</taxon>
        <taxon>Pseudomonadati</taxon>
        <taxon>Pseudomonadota</taxon>
        <taxon>Alphaproteobacteria</taxon>
        <taxon>Hyphomicrobiales</taxon>
        <taxon>Xanthobacteraceae</taxon>
        <taxon>Labrys</taxon>
    </lineage>
</organism>
<feature type="transmembrane region" description="Helical" evidence="1">
    <location>
        <begin position="108"/>
        <end position="128"/>
    </location>
</feature>
<evidence type="ECO:0000256" key="1">
    <source>
        <dbReference type="SAM" id="Phobius"/>
    </source>
</evidence>
<feature type="transmembrane region" description="Helical" evidence="1">
    <location>
        <begin position="274"/>
        <end position="291"/>
    </location>
</feature>
<feature type="transmembrane region" description="Helical" evidence="1">
    <location>
        <begin position="251"/>
        <end position="268"/>
    </location>
</feature>
<sequence length="309" mass="31951">MSSLAVMPADAATQRANQRGILLMIAAMGCFLANDTFVKLGTALMPSSEIMALRGVSASLFVFGLILANGMGRQLHRLAQGPIALRGCIEVMVALSSIVGLAHVPIGTATAVGQTAPLILLALSALVLKESVGRRRWLAVLAAFAGVVLVAHPTARGLNLFVFATLLSASLTAMRDIATHRMAAGIPTLLATLGTTIIVSLAGFAGAAVETWQPLSPAMVLVLLFGGFSLAGGHALVIAAYRGAEVSVVTPFRYSSIALSVPAGLAVFGDRPDLWAGTGMALIAATGLYTAQHEFRRRRAIEAALAEGR</sequence>
<dbReference type="InterPro" id="IPR037185">
    <property type="entry name" value="EmrE-like"/>
</dbReference>
<feature type="domain" description="EamA" evidence="2">
    <location>
        <begin position="19"/>
        <end position="150"/>
    </location>
</feature>
<keyword evidence="4" id="KW-1185">Reference proteome</keyword>
<feature type="transmembrane region" description="Helical" evidence="1">
    <location>
        <begin position="189"/>
        <end position="209"/>
    </location>
</feature>
<proteinExistence type="predicted"/>
<dbReference type="SUPFAM" id="SSF103481">
    <property type="entry name" value="Multidrug resistance efflux transporter EmrE"/>
    <property type="match status" value="2"/>
</dbReference>
<dbReference type="Pfam" id="PF00892">
    <property type="entry name" value="EamA"/>
    <property type="match status" value="1"/>
</dbReference>
<keyword evidence="1" id="KW-0812">Transmembrane</keyword>
<feature type="transmembrane region" description="Helical" evidence="1">
    <location>
        <begin position="160"/>
        <end position="177"/>
    </location>
</feature>
<dbReference type="PANTHER" id="PTHR22911:SF103">
    <property type="entry name" value="BLR2811 PROTEIN"/>
    <property type="match status" value="1"/>
</dbReference>
<accession>A0ABU0FI72</accession>
<dbReference type="RefSeq" id="WP_307431087.1">
    <property type="nucleotide sequence ID" value="NZ_JAUSVK010000001.1"/>
</dbReference>
<evidence type="ECO:0000313" key="4">
    <source>
        <dbReference type="Proteomes" id="UP001237448"/>
    </source>
</evidence>
<feature type="transmembrane region" description="Helical" evidence="1">
    <location>
        <begin position="215"/>
        <end position="239"/>
    </location>
</feature>
<comment type="caution">
    <text evidence="3">The sequence shown here is derived from an EMBL/GenBank/DDBJ whole genome shotgun (WGS) entry which is preliminary data.</text>
</comment>
<evidence type="ECO:0000313" key="3">
    <source>
        <dbReference type="EMBL" id="MDQ0394313.1"/>
    </source>
</evidence>
<reference evidence="3 4" key="1">
    <citation type="submission" date="2023-07" db="EMBL/GenBank/DDBJ databases">
        <title>Genomic Encyclopedia of Type Strains, Phase IV (KMG-IV): sequencing the most valuable type-strain genomes for metagenomic binning, comparative biology and taxonomic classification.</title>
        <authorList>
            <person name="Goeker M."/>
        </authorList>
    </citation>
    <scope>NUCLEOTIDE SEQUENCE [LARGE SCALE GENOMIC DNA]</scope>
    <source>
        <strain evidence="3 4">DSM 5896</strain>
    </source>
</reference>
<keyword evidence="1" id="KW-0472">Membrane</keyword>
<dbReference type="Proteomes" id="UP001237448">
    <property type="component" value="Unassembled WGS sequence"/>
</dbReference>
<gene>
    <name evidence="3" type="ORF">J3R73_004105</name>
</gene>
<keyword evidence="1" id="KW-1133">Transmembrane helix</keyword>
<dbReference type="InterPro" id="IPR000620">
    <property type="entry name" value="EamA_dom"/>
</dbReference>
<feature type="transmembrane region" description="Helical" evidence="1">
    <location>
        <begin position="50"/>
        <end position="71"/>
    </location>
</feature>